<evidence type="ECO:0000313" key="2">
    <source>
        <dbReference type="EMBL" id="GIY44076.1"/>
    </source>
</evidence>
<protein>
    <submittedName>
        <fullName evidence="2">Uncharacterized protein</fullName>
    </submittedName>
</protein>
<gene>
    <name evidence="2" type="ORF">CDAR_261041</name>
</gene>
<evidence type="ECO:0000256" key="1">
    <source>
        <dbReference type="SAM" id="MobiDB-lite"/>
    </source>
</evidence>
<evidence type="ECO:0000313" key="3">
    <source>
        <dbReference type="Proteomes" id="UP001054837"/>
    </source>
</evidence>
<keyword evidence="3" id="KW-1185">Reference proteome</keyword>
<dbReference type="EMBL" id="BPLQ01009448">
    <property type="protein sequence ID" value="GIY44076.1"/>
    <property type="molecule type" value="Genomic_DNA"/>
</dbReference>
<proteinExistence type="predicted"/>
<feature type="compositionally biased region" description="Polar residues" evidence="1">
    <location>
        <begin position="64"/>
        <end position="80"/>
    </location>
</feature>
<reference evidence="2 3" key="1">
    <citation type="submission" date="2021-06" db="EMBL/GenBank/DDBJ databases">
        <title>Caerostris darwini draft genome.</title>
        <authorList>
            <person name="Kono N."/>
            <person name="Arakawa K."/>
        </authorList>
    </citation>
    <scope>NUCLEOTIDE SEQUENCE [LARGE SCALE GENOMIC DNA]</scope>
</reference>
<organism evidence="2 3">
    <name type="scientific">Caerostris darwini</name>
    <dbReference type="NCBI Taxonomy" id="1538125"/>
    <lineage>
        <taxon>Eukaryota</taxon>
        <taxon>Metazoa</taxon>
        <taxon>Ecdysozoa</taxon>
        <taxon>Arthropoda</taxon>
        <taxon>Chelicerata</taxon>
        <taxon>Arachnida</taxon>
        <taxon>Araneae</taxon>
        <taxon>Araneomorphae</taxon>
        <taxon>Entelegynae</taxon>
        <taxon>Araneoidea</taxon>
        <taxon>Araneidae</taxon>
        <taxon>Caerostris</taxon>
    </lineage>
</organism>
<comment type="caution">
    <text evidence="2">The sequence shown here is derived from an EMBL/GenBank/DDBJ whole genome shotgun (WGS) entry which is preliminary data.</text>
</comment>
<accession>A0AAV4TF76</accession>
<feature type="region of interest" description="Disordered" evidence="1">
    <location>
        <begin position="48"/>
        <end position="86"/>
    </location>
</feature>
<sequence>MSHFGGQSDSSINDTVKKREDYGRRIAKDASGPSVADSWLFRLSSPRSSCYASGLRNGLRVRSPSGNGNSHEGNTRQSYKFSRIRL</sequence>
<dbReference type="Proteomes" id="UP001054837">
    <property type="component" value="Unassembled WGS sequence"/>
</dbReference>
<dbReference type="AlphaFoldDB" id="A0AAV4TF76"/>
<name>A0AAV4TF76_9ARAC</name>